<sequence length="417" mass="46540">MTGRDGGYVVPADPLNAVGGLKKKGGGSRSWILLDSSGQEVVLDVDKYAIMHRVQIHARDLRILDPLLSYPSTILGRERAIVLNLEHIKAIITSEEVLLRDPLDDNVVPIVEDLRRRLKPLTDNREISGDGKELLAQHDETGEEDDSPFEFRALEVALEAICSFLSARTIELESAVYPALDMLTSKISSRNLDRVRKLKSQMTRLTARVQKVRDELEQLLDDDDDMADLYLSRKMAGASPVSGSGAASWFLASPTIGSKISKASRASIATMRGDENDVEELEMLLEVIWRTALSSGLRKMIDNLLSALQAYFMQIDGTLNKLTTLREYIDNTEDYINIQLDNHRNQLIQLELFLSAGTVSLSIYSLVAGIFGMNIPYTWNDDHGYMFKWVVICTGIFCASLFVLIMSYARYKGLVGS</sequence>
<dbReference type="InterPro" id="IPR039204">
    <property type="entry name" value="MRS2-like"/>
</dbReference>
<organism evidence="8">
    <name type="scientific">Salvia splendens</name>
    <name type="common">Scarlet sage</name>
    <dbReference type="NCBI Taxonomy" id="180675"/>
    <lineage>
        <taxon>Eukaryota</taxon>
        <taxon>Viridiplantae</taxon>
        <taxon>Streptophyta</taxon>
        <taxon>Embryophyta</taxon>
        <taxon>Tracheophyta</taxon>
        <taxon>Spermatophyta</taxon>
        <taxon>Magnoliopsida</taxon>
        <taxon>eudicotyledons</taxon>
        <taxon>Gunneridae</taxon>
        <taxon>Pentapetalae</taxon>
        <taxon>asterids</taxon>
        <taxon>lamiids</taxon>
        <taxon>Lamiales</taxon>
        <taxon>Lamiaceae</taxon>
        <taxon>Nepetoideae</taxon>
        <taxon>Mentheae</taxon>
        <taxon>Salviinae</taxon>
        <taxon>Salvia</taxon>
        <taxon>Salvia subgen. Calosphace</taxon>
        <taxon>core Calosphace</taxon>
    </lineage>
</organism>
<dbReference type="SUPFAM" id="SSF144083">
    <property type="entry name" value="Magnesium transport protein CorA, transmembrane region"/>
    <property type="match status" value="1"/>
</dbReference>
<evidence type="ECO:0000256" key="5">
    <source>
        <dbReference type="ARBA" id="ARBA00023136"/>
    </source>
</evidence>
<dbReference type="InterPro" id="IPR045863">
    <property type="entry name" value="CorA_TM1_TM2"/>
</dbReference>
<feature type="transmembrane region" description="Helical" evidence="6">
    <location>
        <begin position="352"/>
        <end position="375"/>
    </location>
</feature>
<dbReference type="FunFam" id="2.40.128.330:FF:000001">
    <property type="entry name" value="Magnesium transporter MRS2-1"/>
    <property type="match status" value="1"/>
</dbReference>
<name>A0A8X8Z7F8_SALSN</name>
<accession>A0A8X8Z7F8</accession>
<dbReference type="Pfam" id="PF22099">
    <property type="entry name" value="MRS2-like"/>
    <property type="match status" value="1"/>
</dbReference>
<evidence type="ECO:0000256" key="3">
    <source>
        <dbReference type="ARBA" id="ARBA00022692"/>
    </source>
</evidence>
<proteinExistence type="inferred from homology"/>
<keyword evidence="6" id="KW-0813">Transport</keyword>
<dbReference type="CDD" id="cd12823">
    <property type="entry name" value="Mrs2_Mfm1p-like"/>
    <property type="match status" value="1"/>
</dbReference>
<feature type="transmembrane region" description="Helical" evidence="6">
    <location>
        <begin position="387"/>
        <end position="409"/>
    </location>
</feature>
<evidence type="ECO:0000256" key="7">
    <source>
        <dbReference type="SAM" id="Coils"/>
    </source>
</evidence>
<dbReference type="EMBL" id="PNBA02000017">
    <property type="protein sequence ID" value="KAG6394917.1"/>
    <property type="molecule type" value="Genomic_DNA"/>
</dbReference>
<dbReference type="PANTHER" id="PTHR13890:SF31">
    <property type="entry name" value="MAGNESIUM TRANSPORTER MRS2-2-RELATED"/>
    <property type="match status" value="1"/>
</dbReference>
<dbReference type="GO" id="GO:0015095">
    <property type="term" value="F:magnesium ion transmembrane transporter activity"/>
    <property type="evidence" value="ECO:0007669"/>
    <property type="project" value="UniProtKB-ARBA"/>
</dbReference>
<comment type="subcellular location">
    <subcellularLocation>
        <location evidence="1 6">Membrane</location>
        <topology evidence="1 6">Multi-pass membrane protein</topology>
    </subcellularLocation>
</comment>
<keyword evidence="7" id="KW-0175">Coiled coil</keyword>
<evidence type="ECO:0000256" key="1">
    <source>
        <dbReference type="ARBA" id="ARBA00004141"/>
    </source>
</evidence>
<reference evidence="8" key="2">
    <citation type="submission" date="2020-08" db="EMBL/GenBank/DDBJ databases">
        <title>Plant Genome Project.</title>
        <authorList>
            <person name="Zhang R.-G."/>
        </authorList>
    </citation>
    <scope>NUCLEOTIDE SEQUENCE</scope>
    <source>
        <strain evidence="8">Huo1</strain>
        <tissue evidence="8">Leaf</tissue>
    </source>
</reference>
<keyword evidence="5 6" id="KW-0472">Membrane</keyword>
<keyword evidence="9" id="KW-1185">Reference proteome</keyword>
<comment type="caution">
    <text evidence="8">The sequence shown here is derived from an EMBL/GenBank/DDBJ whole genome shotgun (WGS) entry which is preliminary data.</text>
</comment>
<dbReference type="Pfam" id="PF01544">
    <property type="entry name" value="CorA"/>
    <property type="match status" value="1"/>
</dbReference>
<gene>
    <name evidence="8" type="ORF">SASPL_145508</name>
</gene>
<keyword evidence="6" id="KW-0460">Magnesium</keyword>
<dbReference type="GO" id="GO:0016020">
    <property type="term" value="C:membrane"/>
    <property type="evidence" value="ECO:0007669"/>
    <property type="project" value="UniProtKB-SubCell"/>
</dbReference>
<keyword evidence="6" id="KW-0406">Ion transport</keyword>
<dbReference type="PANTHER" id="PTHR13890">
    <property type="entry name" value="RNA SPLICING PROTEIN MRS2, MITOCHONDRIAL"/>
    <property type="match status" value="1"/>
</dbReference>
<comment type="function">
    <text evidence="6">Magnesium transporter that may mediate the influx of magnesium.</text>
</comment>
<evidence type="ECO:0000256" key="2">
    <source>
        <dbReference type="ARBA" id="ARBA00007535"/>
    </source>
</evidence>
<reference evidence="8" key="1">
    <citation type="submission" date="2018-01" db="EMBL/GenBank/DDBJ databases">
        <authorList>
            <person name="Mao J.F."/>
        </authorList>
    </citation>
    <scope>NUCLEOTIDE SEQUENCE</scope>
    <source>
        <strain evidence="8">Huo1</strain>
        <tissue evidence="8">Leaf</tissue>
    </source>
</reference>
<dbReference type="Gene3D" id="2.40.128.330">
    <property type="match status" value="1"/>
</dbReference>
<evidence type="ECO:0000256" key="4">
    <source>
        <dbReference type="ARBA" id="ARBA00022989"/>
    </source>
</evidence>
<keyword evidence="3 6" id="KW-0812">Transmembrane</keyword>
<dbReference type="Proteomes" id="UP000298416">
    <property type="component" value="Unassembled WGS sequence"/>
</dbReference>
<dbReference type="InterPro" id="IPR002523">
    <property type="entry name" value="MgTranspt_CorA/ZnTranspt_ZntB"/>
</dbReference>
<keyword evidence="4 6" id="KW-1133">Transmembrane helix</keyword>
<feature type="coiled-coil region" evidence="7">
    <location>
        <begin position="195"/>
        <end position="222"/>
    </location>
</feature>
<protein>
    <recommendedName>
        <fullName evidence="6">Magnesium transporter</fullName>
    </recommendedName>
</protein>
<dbReference type="AlphaFoldDB" id="A0A8X8Z7F8"/>
<dbReference type="Gene3D" id="1.20.58.340">
    <property type="entry name" value="Magnesium transport protein CorA, transmembrane region"/>
    <property type="match status" value="1"/>
</dbReference>
<evidence type="ECO:0000313" key="9">
    <source>
        <dbReference type="Proteomes" id="UP000298416"/>
    </source>
</evidence>
<comment type="similarity">
    <text evidence="2 6">Belongs to the CorA metal ion transporter (MIT) (TC 1.A.35.5) family.</text>
</comment>
<evidence type="ECO:0000256" key="6">
    <source>
        <dbReference type="RuleBase" id="RU366041"/>
    </source>
</evidence>
<evidence type="ECO:0000313" key="8">
    <source>
        <dbReference type="EMBL" id="KAG6394917.1"/>
    </source>
</evidence>